<dbReference type="GO" id="GO:0006281">
    <property type="term" value="P:DNA repair"/>
    <property type="evidence" value="ECO:0007669"/>
    <property type="project" value="UniProtKB-KW"/>
</dbReference>
<dbReference type="InterPro" id="IPR036691">
    <property type="entry name" value="Endo/exonu/phosph_ase_sf"/>
</dbReference>
<keyword evidence="6" id="KW-0378">Hydrolase</keyword>
<dbReference type="InterPro" id="IPR051547">
    <property type="entry name" value="TDP2-like"/>
</dbReference>
<feature type="transmembrane region" description="Helical" evidence="9">
    <location>
        <begin position="80"/>
        <end position="101"/>
    </location>
</feature>
<organism evidence="11 12">
    <name type="scientific">Deminuibacter soli</name>
    <dbReference type="NCBI Taxonomy" id="2291815"/>
    <lineage>
        <taxon>Bacteria</taxon>
        <taxon>Pseudomonadati</taxon>
        <taxon>Bacteroidota</taxon>
        <taxon>Chitinophagia</taxon>
        <taxon>Chitinophagales</taxon>
        <taxon>Chitinophagaceae</taxon>
        <taxon>Deminuibacter</taxon>
    </lineage>
</organism>
<evidence type="ECO:0000259" key="10">
    <source>
        <dbReference type="Pfam" id="PF03372"/>
    </source>
</evidence>
<evidence type="ECO:0000313" key="11">
    <source>
        <dbReference type="EMBL" id="RFM30225.1"/>
    </source>
</evidence>
<evidence type="ECO:0000313" key="12">
    <source>
        <dbReference type="Proteomes" id="UP000261284"/>
    </source>
</evidence>
<dbReference type="PANTHER" id="PTHR15822:SF4">
    <property type="entry name" value="TYROSYL-DNA PHOSPHODIESTERASE 2"/>
    <property type="match status" value="1"/>
</dbReference>
<keyword evidence="9" id="KW-1133">Transmembrane helix</keyword>
<evidence type="ECO:0000256" key="7">
    <source>
        <dbReference type="ARBA" id="ARBA00022842"/>
    </source>
</evidence>
<proteinExistence type="predicted"/>
<dbReference type="EMBL" id="QTJU01000001">
    <property type="protein sequence ID" value="RFM30225.1"/>
    <property type="molecule type" value="Genomic_DNA"/>
</dbReference>
<keyword evidence="12" id="KW-1185">Reference proteome</keyword>
<evidence type="ECO:0000256" key="6">
    <source>
        <dbReference type="ARBA" id="ARBA00022801"/>
    </source>
</evidence>
<dbReference type="InterPro" id="IPR005135">
    <property type="entry name" value="Endo/exonuclease/phosphatase"/>
</dbReference>
<keyword evidence="8" id="KW-0234">DNA repair</keyword>
<name>A0A3E1NQM3_9BACT</name>
<reference evidence="11 12" key="1">
    <citation type="submission" date="2018-08" db="EMBL/GenBank/DDBJ databases">
        <title>Chitinophagaceae sp. K23C18032701, a novel bacterium isolated from forest soil.</title>
        <authorList>
            <person name="Wang C."/>
        </authorList>
    </citation>
    <scope>NUCLEOTIDE SEQUENCE [LARGE SCALE GENOMIC DNA]</scope>
    <source>
        <strain evidence="11 12">K23C18032701</strain>
    </source>
</reference>
<comment type="cofactor">
    <cofactor evidence="1">
        <name>Mn(2+)</name>
        <dbReference type="ChEBI" id="CHEBI:29035"/>
    </cofactor>
</comment>
<comment type="cofactor">
    <cofactor evidence="2">
        <name>Mg(2+)</name>
        <dbReference type="ChEBI" id="CHEBI:18420"/>
    </cofactor>
</comment>
<keyword evidence="5" id="KW-0227">DNA damage</keyword>
<keyword evidence="4" id="KW-0479">Metal-binding</keyword>
<dbReference type="SUPFAM" id="SSF56219">
    <property type="entry name" value="DNase I-like"/>
    <property type="match status" value="1"/>
</dbReference>
<keyword evidence="9" id="KW-0472">Membrane</keyword>
<dbReference type="AlphaFoldDB" id="A0A3E1NQM3"/>
<evidence type="ECO:0000256" key="9">
    <source>
        <dbReference type="SAM" id="Phobius"/>
    </source>
</evidence>
<accession>A0A3E1NQM3</accession>
<dbReference type="Gene3D" id="3.60.10.10">
    <property type="entry name" value="Endonuclease/exonuclease/phosphatase"/>
    <property type="match status" value="1"/>
</dbReference>
<feature type="domain" description="Endonuclease/exonuclease/phosphatase" evidence="10">
    <location>
        <begin position="118"/>
        <end position="371"/>
    </location>
</feature>
<evidence type="ECO:0000256" key="2">
    <source>
        <dbReference type="ARBA" id="ARBA00001946"/>
    </source>
</evidence>
<sequence length="382" mass="44247">MLYERVYLHMAGIVRTLTKKLFISLNILLALCFLTACLVPYLHPARWWPVGFVGLLFPYVAILLFFYLIFWLIIKPRLALLPLFCLLAGWQQFASLFAFHFNKNQFSEVKIDPQVRVLSWNVGSMSGASKNKEKQKHARTEIADAIIKSKADIVCLQEFSHSSTQGPQANNLGLFKNDYPWHFYSQDYSRRQGFYQYGSVIFSRYPIIDSGKISYPGKRSESLIYVDILKAKDTIRIFTTHLQSFRFNDSDYQDMEKIKQQDSALFNASRNLYKKMQLAFTRRAIQADIVRGYTDGSPFPSLICGDFNDVPTSYTYSRIRGNRQDAFLACDFGIGRTYIDIAPTLRIDYILPDHRFTIHQFDMVDEDLSDHLMLLADLSLKK</sequence>
<dbReference type="PANTHER" id="PTHR15822">
    <property type="entry name" value="TRAF AND TNF RECEPTOR-ASSOCIATED PROTEIN"/>
    <property type="match status" value="1"/>
</dbReference>
<keyword evidence="7" id="KW-0460">Magnesium</keyword>
<comment type="caution">
    <text evidence="11">The sequence shown here is derived from an EMBL/GenBank/DDBJ whole genome shotgun (WGS) entry which is preliminary data.</text>
</comment>
<evidence type="ECO:0000256" key="1">
    <source>
        <dbReference type="ARBA" id="ARBA00001936"/>
    </source>
</evidence>
<dbReference type="Pfam" id="PF03372">
    <property type="entry name" value="Exo_endo_phos"/>
    <property type="match status" value="1"/>
</dbReference>
<evidence type="ECO:0000256" key="4">
    <source>
        <dbReference type="ARBA" id="ARBA00022723"/>
    </source>
</evidence>
<feature type="transmembrane region" description="Helical" evidence="9">
    <location>
        <begin position="48"/>
        <end position="73"/>
    </location>
</feature>
<evidence type="ECO:0000256" key="3">
    <source>
        <dbReference type="ARBA" id="ARBA00022722"/>
    </source>
</evidence>
<evidence type="ECO:0000256" key="5">
    <source>
        <dbReference type="ARBA" id="ARBA00022763"/>
    </source>
</evidence>
<dbReference type="CDD" id="cd09084">
    <property type="entry name" value="EEP-2"/>
    <property type="match status" value="1"/>
</dbReference>
<protein>
    <recommendedName>
        <fullName evidence="10">Endonuclease/exonuclease/phosphatase domain-containing protein</fullName>
    </recommendedName>
</protein>
<dbReference type="GO" id="GO:0016787">
    <property type="term" value="F:hydrolase activity"/>
    <property type="evidence" value="ECO:0007669"/>
    <property type="project" value="UniProtKB-KW"/>
</dbReference>
<keyword evidence="3" id="KW-0540">Nuclease</keyword>
<keyword evidence="9" id="KW-0812">Transmembrane</keyword>
<gene>
    <name evidence="11" type="ORF">DXN05_04440</name>
</gene>
<feature type="transmembrane region" description="Helical" evidence="9">
    <location>
        <begin position="21"/>
        <end position="42"/>
    </location>
</feature>
<dbReference type="Proteomes" id="UP000261284">
    <property type="component" value="Unassembled WGS sequence"/>
</dbReference>
<dbReference type="GO" id="GO:0004518">
    <property type="term" value="F:nuclease activity"/>
    <property type="evidence" value="ECO:0007669"/>
    <property type="project" value="UniProtKB-KW"/>
</dbReference>
<evidence type="ECO:0000256" key="8">
    <source>
        <dbReference type="ARBA" id="ARBA00023204"/>
    </source>
</evidence>
<dbReference type="GO" id="GO:0046872">
    <property type="term" value="F:metal ion binding"/>
    <property type="evidence" value="ECO:0007669"/>
    <property type="project" value="UniProtKB-KW"/>
</dbReference>